<sequence>MTTVFLGSTASYEFKRSSYGVHIRHNSCVCRPSARQHWFPQAPSLVDVHYVVQYRVETREPDIKAASSYSVVLSFYLYNHTPKSRSIFLIHRGNPTNALLIPAVASGFSPEQVHGSHRLQGRGVFARPIIPLDVDVIANPFQKIPGTKLESPEWDSQRHTA</sequence>
<proteinExistence type="predicted"/>
<dbReference type="RefSeq" id="XP_060364250.1">
    <property type="nucleotide sequence ID" value="XM_060514261.1"/>
</dbReference>
<comment type="caution">
    <text evidence="1">The sequence shown here is derived from an EMBL/GenBank/DDBJ whole genome shotgun (WGS) entry which is preliminary data.</text>
</comment>
<evidence type="ECO:0000313" key="1">
    <source>
        <dbReference type="EMBL" id="KAK1724195.1"/>
    </source>
</evidence>
<dbReference type="AlphaFoldDB" id="A0AAD8UPQ2"/>
<dbReference type="GeneID" id="85398159"/>
<accession>A0AAD8UPQ2</accession>
<reference evidence="1" key="1">
    <citation type="submission" date="2021-12" db="EMBL/GenBank/DDBJ databases">
        <title>Comparative genomics, transcriptomics and evolutionary studies reveal genomic signatures of adaptation to plant cell wall in hemibiotrophic fungi.</title>
        <authorList>
            <consortium name="DOE Joint Genome Institute"/>
            <person name="Baroncelli R."/>
            <person name="Diaz J.F."/>
            <person name="Benocci T."/>
            <person name="Peng M."/>
            <person name="Battaglia E."/>
            <person name="Haridas S."/>
            <person name="Andreopoulos W."/>
            <person name="Labutti K."/>
            <person name="Pangilinan J."/>
            <person name="Floch G.L."/>
            <person name="Makela M.R."/>
            <person name="Henrissat B."/>
            <person name="Grigoriev I.V."/>
            <person name="Crouch J.A."/>
            <person name="De Vries R.P."/>
            <person name="Sukno S.A."/>
            <person name="Thon M.R."/>
        </authorList>
    </citation>
    <scope>NUCLEOTIDE SEQUENCE</scope>
    <source>
        <strain evidence="1">CBS 112980</strain>
    </source>
</reference>
<gene>
    <name evidence="1" type="ORF">BDZ83DRAFT_752850</name>
</gene>
<name>A0AAD8UPQ2_GLOAC</name>
<organism evidence="1 2">
    <name type="scientific">Glomerella acutata</name>
    <name type="common">Colletotrichum acutatum</name>
    <dbReference type="NCBI Taxonomy" id="27357"/>
    <lineage>
        <taxon>Eukaryota</taxon>
        <taxon>Fungi</taxon>
        <taxon>Dikarya</taxon>
        <taxon>Ascomycota</taxon>
        <taxon>Pezizomycotina</taxon>
        <taxon>Sordariomycetes</taxon>
        <taxon>Hypocreomycetidae</taxon>
        <taxon>Glomerellales</taxon>
        <taxon>Glomerellaceae</taxon>
        <taxon>Colletotrichum</taxon>
        <taxon>Colletotrichum acutatum species complex</taxon>
    </lineage>
</organism>
<protein>
    <submittedName>
        <fullName evidence="1">Uncharacterized protein</fullName>
    </submittedName>
</protein>
<dbReference type="EMBL" id="JAHMHS010000055">
    <property type="protein sequence ID" value="KAK1724195.1"/>
    <property type="molecule type" value="Genomic_DNA"/>
</dbReference>
<keyword evidence="2" id="KW-1185">Reference proteome</keyword>
<evidence type="ECO:0000313" key="2">
    <source>
        <dbReference type="Proteomes" id="UP001244207"/>
    </source>
</evidence>
<dbReference type="Proteomes" id="UP001244207">
    <property type="component" value="Unassembled WGS sequence"/>
</dbReference>